<evidence type="ECO:0000313" key="1">
    <source>
        <dbReference type="EMBL" id="TXX67161.1"/>
    </source>
</evidence>
<accession>A0ABD7SRM3</accession>
<evidence type="ECO:0000313" key="2">
    <source>
        <dbReference type="Proteomes" id="UP000323819"/>
    </source>
</evidence>
<reference evidence="1 2" key="1">
    <citation type="submission" date="2019-06" db="EMBL/GenBank/DDBJ databases">
        <title>Vibrio cholerae phylogeny based on whole-genome sequencing reveals genetic diversity and population strucutre.</title>
        <authorList>
            <person name="Zhiqiu Y."/>
            <person name="Bin L."/>
            <person name="Lingyan J."/>
        </authorList>
    </citation>
    <scope>NUCLEOTIDE SEQUENCE [LARGE SCALE GENOMIC DNA]</scope>
    <source>
        <strain evidence="1 2">N2814</strain>
    </source>
</reference>
<dbReference type="AlphaFoldDB" id="A0ABD7SRM3"/>
<sequence length="146" mass="16000">MKNICIERFGRAHWSLLVYVKSVCVDANGSIGELDRKRMRCNPESHPLLAAGIGWSAEYSTRLKGYSNASALTEDKSALIVEGHDDWDCLDDLEQAGLISIISMINGFVKITKKGLSAAAQVEEHKANGGTFANFEIKENELATNL</sequence>
<dbReference type="EMBL" id="VSIJ01000005">
    <property type="protein sequence ID" value="TXX67161.1"/>
    <property type="molecule type" value="Genomic_DNA"/>
</dbReference>
<name>A0ABD7SRM3_VIBCL</name>
<dbReference type="RefSeq" id="WP_148521285.1">
    <property type="nucleotide sequence ID" value="NZ_JBBBZX010000080.1"/>
</dbReference>
<protein>
    <submittedName>
        <fullName evidence="1">Uncharacterized protein</fullName>
    </submittedName>
</protein>
<gene>
    <name evidence="1" type="ORF">FXF03_00920</name>
</gene>
<dbReference type="Proteomes" id="UP000323819">
    <property type="component" value="Unassembled WGS sequence"/>
</dbReference>
<comment type="caution">
    <text evidence="1">The sequence shown here is derived from an EMBL/GenBank/DDBJ whole genome shotgun (WGS) entry which is preliminary data.</text>
</comment>
<organism evidence="1 2">
    <name type="scientific">Vibrio cholerae</name>
    <dbReference type="NCBI Taxonomy" id="666"/>
    <lineage>
        <taxon>Bacteria</taxon>
        <taxon>Pseudomonadati</taxon>
        <taxon>Pseudomonadota</taxon>
        <taxon>Gammaproteobacteria</taxon>
        <taxon>Vibrionales</taxon>
        <taxon>Vibrionaceae</taxon>
        <taxon>Vibrio</taxon>
    </lineage>
</organism>
<proteinExistence type="predicted"/>